<accession>A0A8J4FIZ2</accession>
<protein>
    <submittedName>
        <fullName evidence="5">Uncharacterized protein</fullName>
    </submittedName>
</protein>
<feature type="compositionally biased region" description="Low complexity" evidence="2">
    <location>
        <begin position="360"/>
        <end position="370"/>
    </location>
</feature>
<feature type="compositionally biased region" description="Basic residues" evidence="2">
    <location>
        <begin position="326"/>
        <end position="340"/>
    </location>
</feature>
<keyword evidence="6" id="KW-1185">Reference proteome</keyword>
<dbReference type="InterPro" id="IPR013930">
    <property type="entry name" value="RPAP1_N"/>
</dbReference>
<feature type="region of interest" description="Disordered" evidence="2">
    <location>
        <begin position="864"/>
        <end position="899"/>
    </location>
</feature>
<evidence type="ECO:0000313" key="5">
    <source>
        <dbReference type="EMBL" id="GIL72696.1"/>
    </source>
</evidence>
<evidence type="ECO:0000259" key="4">
    <source>
        <dbReference type="Pfam" id="PF08621"/>
    </source>
</evidence>
<dbReference type="InterPro" id="IPR055326">
    <property type="entry name" value="MINIYO"/>
</dbReference>
<dbReference type="Pfam" id="PF08620">
    <property type="entry name" value="RPAP1_C"/>
    <property type="match status" value="1"/>
</dbReference>
<sequence>MDDEMGNPRKGELAACSEEELLAMQDEFCAQQRRPAANVVRVSRWNGSGAQLQAYCAPHGAIALQRTQGNQLQNSYPVQSSTAVEGRKLGLRVRDVLPGLGNGGGSGGPKGNIRGDEDLTLSTEEELLRMQEDFIAQNSRPAAKCTRITRRGPPAPSEVPVAITSVAALSAPSSDGSIFSDRTGDIRESQAPRPVNAEDAAAASVTAAPLVSQYGNLAEAVKGGARPFPKTPDAAVAAVGSTQVEARQRQHREHEPTSILGPIEGLLGDIVERQPAPAQPPTTPVAGPVMVRDVAPFPGESLPLAGTLSEDYRGAGASFPEAMHRRQSKFALSRKAKQHSQSREQQPAANNTASLPPAVPHAAPALPGGATRAPLTASALSNWSVLPSGPVSTTATSAAQHDAALVENVRDTVHGGGGGDATGELGAIGEQNLEAVASMRPEEVAAALEELSSRMTPGALEFLRQRGAQRLAQRQQPQSQSERLRSPALGRTQAQAPAPSSGANARLTADLVRLAPGRGAMSSVLSMASCATQQDSNAVIDTALRALTAGGGSRLEGGGHGDGGPLLASVAAPGNLVGSLPIGALVTAQQQQQQQQQEGKERQQGSGGRSGGVEAVAGQGVAAAVATPAAESSSRGSPADPRLVARLRFDVDGAVVDVQGLEEVFVEEEVLLRDQLRRDEGSVPPGYTLGELLVLCRSMVAAQRVAGLTAIADLAATARPRPEDLQMYAPTAAVAAAASSCASATTEDGTWSPGQMMRRFVPIPEQLRNRAPAYSVSWQEVWQFFVSELGLVAHLRLALDDDRPAVLAAAAAALVAVLGRSEAELLAAEMADACPSTGWPTAAGGYLTRHGITAPWEAAAAVQPPPPVAAGAAPPGVDDEPDAPEDVALVDPLGGALQM</sequence>
<dbReference type="AlphaFoldDB" id="A0A8J4FIZ2"/>
<feature type="region of interest" description="Disordered" evidence="2">
    <location>
        <begin position="468"/>
        <end position="504"/>
    </location>
</feature>
<feature type="region of interest" description="Disordered" evidence="2">
    <location>
        <begin position="237"/>
        <end position="262"/>
    </location>
</feature>
<feature type="compositionally biased region" description="Low complexity" evidence="2">
    <location>
        <begin position="468"/>
        <end position="481"/>
    </location>
</feature>
<evidence type="ECO:0000256" key="2">
    <source>
        <dbReference type="SAM" id="MobiDB-lite"/>
    </source>
</evidence>
<gene>
    <name evidence="5" type="ORF">Vretifemale_2938</name>
</gene>
<proteinExistence type="inferred from homology"/>
<dbReference type="PANTHER" id="PTHR47605">
    <property type="entry name" value="TRANSCRIPTIONAL ELONGATION REGULATOR MINIYO"/>
    <property type="match status" value="1"/>
</dbReference>
<feature type="non-terminal residue" evidence="5">
    <location>
        <position position="1"/>
    </location>
</feature>
<dbReference type="OrthoDB" id="552883at2759"/>
<organism evidence="5 6">
    <name type="scientific">Volvox reticuliferus</name>
    <dbReference type="NCBI Taxonomy" id="1737510"/>
    <lineage>
        <taxon>Eukaryota</taxon>
        <taxon>Viridiplantae</taxon>
        <taxon>Chlorophyta</taxon>
        <taxon>core chlorophytes</taxon>
        <taxon>Chlorophyceae</taxon>
        <taxon>CS clade</taxon>
        <taxon>Chlamydomonadales</taxon>
        <taxon>Volvocaceae</taxon>
        <taxon>Volvox</taxon>
    </lineage>
</organism>
<evidence type="ECO:0000259" key="3">
    <source>
        <dbReference type="Pfam" id="PF08620"/>
    </source>
</evidence>
<comment type="caution">
    <text evidence="5">The sequence shown here is derived from an EMBL/GenBank/DDBJ whole genome shotgun (WGS) entry which is preliminary data.</text>
</comment>
<feature type="region of interest" description="Disordered" evidence="2">
    <location>
        <begin position="588"/>
        <end position="613"/>
    </location>
</feature>
<feature type="compositionally biased region" description="Basic and acidic residues" evidence="2">
    <location>
        <begin position="246"/>
        <end position="256"/>
    </location>
</feature>
<reference evidence="5" key="1">
    <citation type="journal article" date="2021" name="Proc. Natl. Acad. Sci. U.S.A.">
        <title>Three genomes in the algal genus Volvox reveal the fate of a haploid sex-determining region after a transition to homothallism.</title>
        <authorList>
            <person name="Yamamoto K."/>
            <person name="Hamaji T."/>
            <person name="Kawai-Toyooka H."/>
            <person name="Matsuzaki R."/>
            <person name="Takahashi F."/>
            <person name="Nishimura Y."/>
            <person name="Kawachi M."/>
            <person name="Noguchi H."/>
            <person name="Minakuchi Y."/>
            <person name="Umen J.G."/>
            <person name="Toyoda A."/>
            <person name="Nozaki H."/>
        </authorList>
    </citation>
    <scope>NUCLEOTIDE SEQUENCE</scope>
    <source>
        <strain evidence="5">NIES-3786</strain>
    </source>
</reference>
<name>A0A8J4FIZ2_9CHLO</name>
<feature type="domain" description="RPAP1 C-terminal" evidence="3">
    <location>
        <begin position="647"/>
        <end position="715"/>
    </location>
</feature>
<dbReference type="InterPro" id="IPR013929">
    <property type="entry name" value="RPAP1_C"/>
</dbReference>
<feature type="region of interest" description="Disordered" evidence="2">
    <location>
        <begin position="326"/>
        <end position="370"/>
    </location>
</feature>
<evidence type="ECO:0000256" key="1">
    <source>
        <dbReference type="ARBA" id="ARBA00009953"/>
    </source>
</evidence>
<dbReference type="Proteomes" id="UP000747110">
    <property type="component" value="Unassembled WGS sequence"/>
</dbReference>
<feature type="domain" description="RPAP1 N-terminal" evidence="4">
    <location>
        <begin position="428"/>
        <end position="470"/>
    </location>
</feature>
<dbReference type="EMBL" id="BNCP01000004">
    <property type="protein sequence ID" value="GIL72696.1"/>
    <property type="molecule type" value="Genomic_DNA"/>
</dbReference>
<comment type="similarity">
    <text evidence="1">Belongs to the RPAP1 family.</text>
</comment>
<feature type="compositionally biased region" description="Polar residues" evidence="2">
    <location>
        <begin position="343"/>
        <end position="354"/>
    </location>
</feature>
<dbReference type="Pfam" id="PF08621">
    <property type="entry name" value="RPAP1_N"/>
    <property type="match status" value="1"/>
</dbReference>
<evidence type="ECO:0000313" key="6">
    <source>
        <dbReference type="Proteomes" id="UP000747110"/>
    </source>
</evidence>
<dbReference type="PANTHER" id="PTHR47605:SF2">
    <property type="entry name" value="TRANSCRIPTIONAL ELONGATION REGULATOR MINIYO"/>
    <property type="match status" value="1"/>
</dbReference>